<dbReference type="GO" id="GO:0003824">
    <property type="term" value="F:catalytic activity"/>
    <property type="evidence" value="ECO:0007669"/>
    <property type="project" value="InterPro"/>
</dbReference>
<evidence type="ECO:0000313" key="7">
    <source>
        <dbReference type="Proteomes" id="UP000634476"/>
    </source>
</evidence>
<dbReference type="Gene3D" id="3.30.559.30">
    <property type="entry name" value="Nonribosomal peptide synthetase, condensation domain"/>
    <property type="match status" value="1"/>
</dbReference>
<dbReference type="PROSITE" id="PS00012">
    <property type="entry name" value="PHOSPHOPANTETHEINE"/>
    <property type="match status" value="1"/>
</dbReference>
<organism evidence="6 7">
    <name type="scientific">Planobispora takensis</name>
    <dbReference type="NCBI Taxonomy" id="1367882"/>
    <lineage>
        <taxon>Bacteria</taxon>
        <taxon>Bacillati</taxon>
        <taxon>Actinomycetota</taxon>
        <taxon>Actinomycetes</taxon>
        <taxon>Streptosporangiales</taxon>
        <taxon>Streptosporangiaceae</taxon>
        <taxon>Planobispora</taxon>
    </lineage>
</organism>
<sequence length="548" mass="57678">MSVSLVEEWERASLAQHGMWITERTGAGGPVYRMPLAVHLDGPLDVEAMLAACAAVVRRHPILASALAERDGQVWSVPAEVAPPILFEDVSGDGLGPEAGGTIAGAFAEVTAGVTAELAAGVPGSPEWVAARAAEPLDVRTGPVSRFTLFRLGPDRHLLLVVAHHAVFDGMSKDVLLRDLAAAYGGAGLDPLAVPYGEAARAEQDRVEADLAAAAEFWRSRWHDDRDVLLPGAGRSSLRAAPGDAVDLALGGEVAEAAGRLGVTRFELVLAALQVLLHAYGNEPVTVAVDLSTRTEETRDHVGPFVNELPVTCAPYGTFAEFAEAVRRELRAVYRYRHVPLARALGGIGPRTALTPVSVSYRARSGADPLFPGLDARVEWAMFNGTVRNTLHLQAVDGPAGLSARLQFNPAVIDRAGCEAVAGHLRALLAAVAARPDAPIGELPLPLSESRPAQTPVSGTETAPAGQPVTGTGTDAALVGQVAAIWRDVLGLEEVLPDDDLFDLGGHSLTITQIIAQVRDRMGVELSFEVFIDDPTVTGVADEIARSR</sequence>
<comment type="cofactor">
    <cofactor evidence="1">
        <name>pantetheine 4'-phosphate</name>
        <dbReference type="ChEBI" id="CHEBI:47942"/>
    </cofactor>
</comment>
<dbReference type="GO" id="GO:0005737">
    <property type="term" value="C:cytoplasm"/>
    <property type="evidence" value="ECO:0007669"/>
    <property type="project" value="TreeGrafter"/>
</dbReference>
<dbReference type="PANTHER" id="PTHR45527">
    <property type="entry name" value="NONRIBOSOMAL PEPTIDE SYNTHETASE"/>
    <property type="match status" value="1"/>
</dbReference>
<dbReference type="InterPro" id="IPR006162">
    <property type="entry name" value="Ppantetheine_attach_site"/>
</dbReference>
<evidence type="ECO:0000313" key="6">
    <source>
        <dbReference type="EMBL" id="GII01417.1"/>
    </source>
</evidence>
<dbReference type="GO" id="GO:0031177">
    <property type="term" value="F:phosphopantetheine binding"/>
    <property type="evidence" value="ECO:0007669"/>
    <property type="project" value="InterPro"/>
</dbReference>
<protein>
    <recommendedName>
        <fullName evidence="5">Carrier domain-containing protein</fullName>
    </recommendedName>
</protein>
<dbReference type="InterPro" id="IPR020806">
    <property type="entry name" value="PKS_PP-bd"/>
</dbReference>
<dbReference type="SUPFAM" id="SSF47336">
    <property type="entry name" value="ACP-like"/>
    <property type="match status" value="1"/>
</dbReference>
<keyword evidence="2" id="KW-0596">Phosphopantetheine</keyword>
<dbReference type="SUPFAM" id="SSF52777">
    <property type="entry name" value="CoA-dependent acyltransferases"/>
    <property type="match status" value="2"/>
</dbReference>
<name>A0A8J3WW03_9ACTN</name>
<dbReference type="InterPro" id="IPR001242">
    <property type="entry name" value="Condensation_dom"/>
</dbReference>
<dbReference type="PROSITE" id="PS50075">
    <property type="entry name" value="CARRIER"/>
    <property type="match status" value="1"/>
</dbReference>
<evidence type="ECO:0000256" key="1">
    <source>
        <dbReference type="ARBA" id="ARBA00001957"/>
    </source>
</evidence>
<evidence type="ECO:0000256" key="3">
    <source>
        <dbReference type="ARBA" id="ARBA00022553"/>
    </source>
</evidence>
<dbReference type="Pfam" id="PF00668">
    <property type="entry name" value="Condensation"/>
    <property type="match status" value="1"/>
</dbReference>
<comment type="caution">
    <text evidence="6">The sequence shown here is derived from an EMBL/GenBank/DDBJ whole genome shotgun (WGS) entry which is preliminary data.</text>
</comment>
<dbReference type="Gene3D" id="1.10.1200.10">
    <property type="entry name" value="ACP-like"/>
    <property type="match status" value="1"/>
</dbReference>
<dbReference type="InterPro" id="IPR036736">
    <property type="entry name" value="ACP-like_sf"/>
</dbReference>
<evidence type="ECO:0000256" key="2">
    <source>
        <dbReference type="ARBA" id="ARBA00022450"/>
    </source>
</evidence>
<dbReference type="GO" id="GO:0044550">
    <property type="term" value="P:secondary metabolite biosynthetic process"/>
    <property type="evidence" value="ECO:0007669"/>
    <property type="project" value="TreeGrafter"/>
</dbReference>
<dbReference type="GO" id="GO:0008610">
    <property type="term" value="P:lipid biosynthetic process"/>
    <property type="evidence" value="ECO:0007669"/>
    <property type="project" value="UniProtKB-ARBA"/>
</dbReference>
<evidence type="ECO:0000256" key="4">
    <source>
        <dbReference type="SAM" id="MobiDB-lite"/>
    </source>
</evidence>
<dbReference type="PANTHER" id="PTHR45527:SF1">
    <property type="entry name" value="FATTY ACID SYNTHASE"/>
    <property type="match status" value="1"/>
</dbReference>
<dbReference type="Gene3D" id="3.30.559.10">
    <property type="entry name" value="Chloramphenicol acetyltransferase-like domain"/>
    <property type="match status" value="1"/>
</dbReference>
<dbReference type="InterPro" id="IPR023213">
    <property type="entry name" value="CAT-like_dom_sf"/>
</dbReference>
<keyword evidence="3" id="KW-0597">Phosphoprotein</keyword>
<accession>A0A8J3WW03</accession>
<dbReference type="EMBL" id="BOOK01000024">
    <property type="protein sequence ID" value="GII01417.1"/>
    <property type="molecule type" value="Genomic_DNA"/>
</dbReference>
<gene>
    <name evidence="6" type="ORF">Pta02_34250</name>
</gene>
<dbReference type="SMART" id="SM00823">
    <property type="entry name" value="PKS_PP"/>
    <property type="match status" value="1"/>
</dbReference>
<feature type="region of interest" description="Disordered" evidence="4">
    <location>
        <begin position="445"/>
        <end position="469"/>
    </location>
</feature>
<dbReference type="InterPro" id="IPR009081">
    <property type="entry name" value="PP-bd_ACP"/>
</dbReference>
<feature type="domain" description="Carrier" evidence="5">
    <location>
        <begin position="473"/>
        <end position="548"/>
    </location>
</feature>
<keyword evidence="7" id="KW-1185">Reference proteome</keyword>
<dbReference type="Pfam" id="PF00550">
    <property type="entry name" value="PP-binding"/>
    <property type="match status" value="1"/>
</dbReference>
<proteinExistence type="predicted"/>
<dbReference type="GO" id="GO:0043041">
    <property type="term" value="P:amino acid activation for nonribosomal peptide biosynthetic process"/>
    <property type="evidence" value="ECO:0007669"/>
    <property type="project" value="TreeGrafter"/>
</dbReference>
<dbReference type="AlphaFoldDB" id="A0A8J3WW03"/>
<evidence type="ECO:0000259" key="5">
    <source>
        <dbReference type="PROSITE" id="PS50075"/>
    </source>
</evidence>
<reference evidence="6" key="1">
    <citation type="submission" date="2021-01" db="EMBL/GenBank/DDBJ databases">
        <title>Whole genome shotgun sequence of Planobispora takensis NBRC 109077.</title>
        <authorList>
            <person name="Komaki H."/>
            <person name="Tamura T."/>
        </authorList>
    </citation>
    <scope>NUCLEOTIDE SEQUENCE</scope>
    <source>
        <strain evidence="6">NBRC 109077</strain>
    </source>
</reference>
<feature type="compositionally biased region" description="Polar residues" evidence="4">
    <location>
        <begin position="451"/>
        <end position="461"/>
    </location>
</feature>
<dbReference type="Proteomes" id="UP000634476">
    <property type="component" value="Unassembled WGS sequence"/>
</dbReference>